<proteinExistence type="predicted"/>
<dbReference type="AlphaFoldDB" id="A0A174YQ08"/>
<evidence type="ECO:0000259" key="2">
    <source>
        <dbReference type="Pfam" id="PF07486"/>
    </source>
</evidence>
<dbReference type="Gene3D" id="1.10.10.2520">
    <property type="entry name" value="Cell wall hydrolase SleB, domain 1"/>
    <property type="match status" value="1"/>
</dbReference>
<keyword evidence="1" id="KW-0812">Transmembrane</keyword>
<evidence type="ECO:0000313" key="4">
    <source>
        <dbReference type="Proteomes" id="UP000095621"/>
    </source>
</evidence>
<dbReference type="Pfam" id="PF07486">
    <property type="entry name" value="Hydrolase_2"/>
    <property type="match status" value="1"/>
</dbReference>
<dbReference type="InterPro" id="IPR011105">
    <property type="entry name" value="Cell_wall_hydrolase_SleB"/>
</dbReference>
<reference evidence="3 4" key="1">
    <citation type="submission" date="2015-09" db="EMBL/GenBank/DDBJ databases">
        <authorList>
            <consortium name="Pathogen Informatics"/>
        </authorList>
    </citation>
    <scope>NUCLEOTIDE SEQUENCE [LARGE SCALE GENOMIC DNA]</scope>
    <source>
        <strain evidence="3 4">2789STDY5834875</strain>
    </source>
</reference>
<feature type="domain" description="Cell wall hydrolase SleB" evidence="2">
    <location>
        <begin position="104"/>
        <end position="179"/>
    </location>
</feature>
<dbReference type="InterPro" id="IPR042047">
    <property type="entry name" value="SleB_dom1"/>
</dbReference>
<dbReference type="RefSeq" id="WP_055215604.1">
    <property type="nucleotide sequence ID" value="NZ_CZBU01000003.1"/>
</dbReference>
<dbReference type="EMBL" id="CZBU01000003">
    <property type="protein sequence ID" value="CUQ77204.1"/>
    <property type="molecule type" value="Genomic_DNA"/>
</dbReference>
<feature type="transmembrane region" description="Helical" evidence="1">
    <location>
        <begin position="7"/>
        <end position="26"/>
    </location>
</feature>
<evidence type="ECO:0000313" key="3">
    <source>
        <dbReference type="EMBL" id="CUQ77204.1"/>
    </source>
</evidence>
<evidence type="ECO:0000256" key="1">
    <source>
        <dbReference type="SAM" id="Phobius"/>
    </source>
</evidence>
<gene>
    <name evidence="3" type="primary">sleB_1</name>
    <name evidence="3" type="ORF">ERS852490_01445</name>
</gene>
<keyword evidence="1" id="KW-1133">Transmembrane helix</keyword>
<protein>
    <submittedName>
        <fullName evidence="3">Spore cortex-lytic enzyme</fullName>
    </submittedName>
</protein>
<sequence length="198" mass="22572">MQIKNQLAAIGMVFVIGVSSLIPIHMKKPVTNEIFKASVSSEIVVPMQYKVDDTAEEDLYFDELIEDDAIEIAEIEESVIEQTFVMSDDEIELLTLVTMAEAEGESEYGQRLVIDTILNRIDCERFDNSLSEVIYAPGQFSSVHNGRINRCYVKEDIYQLVIDELLNRTNDEVLYFTAGHYSEYGTPLFCEGNHYFSK</sequence>
<organism evidence="3 4">
    <name type="scientific">Lachnospira eligens</name>
    <dbReference type="NCBI Taxonomy" id="39485"/>
    <lineage>
        <taxon>Bacteria</taxon>
        <taxon>Bacillati</taxon>
        <taxon>Bacillota</taxon>
        <taxon>Clostridia</taxon>
        <taxon>Lachnospirales</taxon>
        <taxon>Lachnospiraceae</taxon>
        <taxon>Lachnospira</taxon>
    </lineage>
</organism>
<name>A0A174YQ08_9FIRM</name>
<accession>A0A174YQ08</accession>
<keyword evidence="1" id="KW-0472">Membrane</keyword>
<dbReference type="GO" id="GO:0016787">
    <property type="term" value="F:hydrolase activity"/>
    <property type="evidence" value="ECO:0007669"/>
    <property type="project" value="InterPro"/>
</dbReference>
<dbReference type="Proteomes" id="UP000095621">
    <property type="component" value="Unassembled WGS sequence"/>
</dbReference>